<dbReference type="PANTHER" id="PTHR43482:SF1">
    <property type="entry name" value="PROTEIN AST1-RELATED"/>
    <property type="match status" value="1"/>
</dbReference>
<feature type="domain" description="Enoyl reductase (ER)" evidence="1">
    <location>
        <begin position="27"/>
        <end position="322"/>
    </location>
</feature>
<dbReference type="Gene3D" id="3.40.50.720">
    <property type="entry name" value="NAD(P)-binding Rossmann-like Domain"/>
    <property type="match status" value="1"/>
</dbReference>
<dbReference type="InterPro" id="IPR020843">
    <property type="entry name" value="ER"/>
</dbReference>
<dbReference type="PANTHER" id="PTHR43482">
    <property type="entry name" value="PROTEIN AST1-RELATED"/>
    <property type="match status" value="1"/>
</dbReference>
<dbReference type="Gene3D" id="3.90.180.10">
    <property type="entry name" value="Medium-chain alcohol dehydrogenases, catalytic domain"/>
    <property type="match status" value="1"/>
</dbReference>
<dbReference type="InterPro" id="IPR011032">
    <property type="entry name" value="GroES-like_sf"/>
</dbReference>
<dbReference type="InterPro" id="IPR013154">
    <property type="entry name" value="ADH-like_N"/>
</dbReference>
<reference evidence="2 3" key="1">
    <citation type="submission" date="2020-08" db="EMBL/GenBank/DDBJ databases">
        <title>Sequencing the genomes of 1000 actinobacteria strains.</title>
        <authorList>
            <person name="Klenk H.-P."/>
        </authorList>
    </citation>
    <scope>NUCLEOTIDE SEQUENCE [LARGE SCALE GENOMIC DNA]</scope>
    <source>
        <strain evidence="2 3">DSM 43675</strain>
    </source>
</reference>
<dbReference type="RefSeq" id="WP_230299136.1">
    <property type="nucleotide sequence ID" value="NZ_JACHMQ010000001.1"/>
</dbReference>
<dbReference type="Pfam" id="PF08240">
    <property type="entry name" value="ADH_N"/>
    <property type="match status" value="1"/>
</dbReference>
<dbReference type="SMART" id="SM00829">
    <property type="entry name" value="PKS_ER"/>
    <property type="match status" value="1"/>
</dbReference>
<dbReference type="SUPFAM" id="SSF51735">
    <property type="entry name" value="NAD(P)-binding Rossmann-fold domains"/>
    <property type="match status" value="1"/>
</dbReference>
<organism evidence="2 3">
    <name type="scientific">Actinomadura coerulea</name>
    <dbReference type="NCBI Taxonomy" id="46159"/>
    <lineage>
        <taxon>Bacteria</taxon>
        <taxon>Bacillati</taxon>
        <taxon>Actinomycetota</taxon>
        <taxon>Actinomycetes</taxon>
        <taxon>Streptosporangiales</taxon>
        <taxon>Thermomonosporaceae</taxon>
        <taxon>Actinomadura</taxon>
    </lineage>
</organism>
<comment type="caution">
    <text evidence="2">The sequence shown here is derived from an EMBL/GenBank/DDBJ whole genome shotgun (WGS) entry which is preliminary data.</text>
</comment>
<evidence type="ECO:0000313" key="3">
    <source>
        <dbReference type="Proteomes" id="UP000546324"/>
    </source>
</evidence>
<dbReference type="EMBL" id="JACHMQ010000001">
    <property type="protein sequence ID" value="MBB6393156.1"/>
    <property type="molecule type" value="Genomic_DNA"/>
</dbReference>
<name>A0A7X0FT02_9ACTN</name>
<dbReference type="InterPro" id="IPR036291">
    <property type="entry name" value="NAD(P)-bd_dom_sf"/>
</dbReference>
<keyword evidence="3" id="KW-1185">Reference proteome</keyword>
<evidence type="ECO:0000259" key="1">
    <source>
        <dbReference type="SMART" id="SM00829"/>
    </source>
</evidence>
<dbReference type="InterPro" id="IPR052585">
    <property type="entry name" value="Lipid_raft_assoc_Zn_ADH"/>
</dbReference>
<evidence type="ECO:0000313" key="2">
    <source>
        <dbReference type="EMBL" id="MBB6393156.1"/>
    </source>
</evidence>
<dbReference type="Pfam" id="PF13602">
    <property type="entry name" value="ADH_zinc_N_2"/>
    <property type="match status" value="1"/>
</dbReference>
<protein>
    <submittedName>
        <fullName evidence="2">NADPH:quinone reductase-like Zn-dependent oxidoreductase</fullName>
    </submittedName>
</protein>
<accession>A0A7X0FT02</accession>
<dbReference type="Proteomes" id="UP000546324">
    <property type="component" value="Unassembled WGS sequence"/>
</dbReference>
<dbReference type="AlphaFoldDB" id="A0A7X0FT02"/>
<dbReference type="GO" id="GO:0016491">
    <property type="term" value="F:oxidoreductase activity"/>
    <property type="evidence" value="ECO:0007669"/>
    <property type="project" value="InterPro"/>
</dbReference>
<proteinExistence type="predicted"/>
<dbReference type="SUPFAM" id="SSF50129">
    <property type="entry name" value="GroES-like"/>
    <property type="match status" value="1"/>
</dbReference>
<gene>
    <name evidence="2" type="ORF">BKA00_000070</name>
</gene>
<dbReference type="CDD" id="cd05289">
    <property type="entry name" value="MDR_like_2"/>
    <property type="match status" value="1"/>
</dbReference>
<sequence length="324" mass="33499">MTPEPRSDRRAASPSATMTAARVHAFGGPDVIRHERVPRPAPGPGEVLVRVAAAGFNPSDVGFRAGMMRDIVRLDLPFILGSEAAGTVVEAGDGAERFAIGDRVVGRLDEGGAAAEYLTASAARLVRAPSRLPLAHAAAIPVAGLTAWQGLFDHARIGPGTRILVNGAGGGVGMFAVQLARRAGARVIATAGPRSADRVRGYGAEQTIDYTRVTPQQALDRPVDLVFNLVPIPPEAAEALCRAVRPGGSLVSITVPVKPPPGSGVTGTHFVARNDPAQLAELITLIDGGEVRVDVAAARPLAELPAVHRDAEAGRTSGKTILIP</sequence>